<organism evidence="1 2">
    <name type="scientific">Pseudotamlana agarivorans</name>
    <dbReference type="NCBI Taxonomy" id="481183"/>
    <lineage>
        <taxon>Bacteria</taxon>
        <taxon>Pseudomonadati</taxon>
        <taxon>Bacteroidota</taxon>
        <taxon>Flavobacteriia</taxon>
        <taxon>Flavobacteriales</taxon>
        <taxon>Flavobacteriaceae</taxon>
        <taxon>Pseudotamlana</taxon>
    </lineage>
</organism>
<evidence type="ECO:0000313" key="2">
    <source>
        <dbReference type="Proteomes" id="UP001647509"/>
    </source>
</evidence>
<gene>
    <name evidence="1" type="ORF">KO493_15430</name>
</gene>
<accession>A0ACC5UCM9</accession>
<name>A0ACC5UCM9_9FLAO</name>
<keyword evidence="2" id="KW-1185">Reference proteome</keyword>
<comment type="caution">
    <text evidence="1">The sequence shown here is derived from an EMBL/GenBank/DDBJ whole genome shotgun (WGS) entry which is preliminary data.</text>
</comment>
<protein>
    <submittedName>
        <fullName evidence="1">DUF4856 domain-containing protein</fullName>
    </submittedName>
</protein>
<sequence>MKKLVLSLFVVSALFQSCTNDDDGGDNGNNVDAPETYVFTRDGNSTVSFSGQTTRIQMAEEIVTALKDNGSSQAQIDAMFAHIENANDFSDADLNASNKSVKSKVAASTDYFSTNTTVSNEIKAEFDSWISGQVNSVFPNWGAVASQGNAGAIQQTSGTIRYVNAEGLEYNQAFAKGLIGGLMIDQILNNYLGTAVLDAGSNKENNDAGVLESGKDYTTMEHKWDEAYGYLYGAEVNPAEPELGADQFLSEYLDRVSADPDFDGLDEDVYNAFKLGRAAITEGEYTVRDEQVEILRERISLVPAVRAVYYLQSGKNSLTADKASAFHALSEAYGFIYSLQFTRDNATDGPYFTKDEVDGMLADLMGNNGFWGVSETTLNELSDDISARFGFSTEAAADASN</sequence>
<proteinExistence type="predicted"/>
<dbReference type="Proteomes" id="UP001647509">
    <property type="component" value="Unassembled WGS sequence"/>
</dbReference>
<evidence type="ECO:0000313" key="1">
    <source>
        <dbReference type="EMBL" id="MBU2952091.1"/>
    </source>
</evidence>
<reference evidence="1" key="1">
    <citation type="submission" date="2021-05" db="EMBL/GenBank/DDBJ databases">
        <title>Draft genomes of bacteria isolated from model marine particles.</title>
        <authorList>
            <person name="Datta M.S."/>
            <person name="Schwartzman J.A."/>
            <person name="Enke T.N."/>
            <person name="Saavedra J."/>
            <person name="Cermak N."/>
            <person name="Cordero O.X."/>
        </authorList>
    </citation>
    <scope>NUCLEOTIDE SEQUENCE</scope>
    <source>
        <strain evidence="1">I2M19</strain>
    </source>
</reference>
<dbReference type="EMBL" id="JAHKPD010000025">
    <property type="protein sequence ID" value="MBU2952091.1"/>
    <property type="molecule type" value="Genomic_DNA"/>
</dbReference>